<reference evidence="3" key="1">
    <citation type="journal article" date="2019" name="Int. J. Syst. Evol. Microbiol.">
        <title>The Global Catalogue of Microorganisms (GCM) 10K type strain sequencing project: providing services to taxonomists for standard genome sequencing and annotation.</title>
        <authorList>
            <consortium name="The Broad Institute Genomics Platform"/>
            <consortium name="The Broad Institute Genome Sequencing Center for Infectious Disease"/>
            <person name="Wu L."/>
            <person name="Ma J."/>
        </authorList>
    </citation>
    <scope>NUCLEOTIDE SEQUENCE [LARGE SCALE GENOMIC DNA]</scope>
    <source>
        <strain evidence="3">CGMCC 4.7246</strain>
    </source>
</reference>
<gene>
    <name evidence="2" type="ORF">ACFP3R_11550</name>
</gene>
<proteinExistence type="predicted"/>
<evidence type="ECO:0000313" key="2">
    <source>
        <dbReference type="EMBL" id="MFC6089906.1"/>
    </source>
</evidence>
<dbReference type="InterPro" id="IPR026337">
    <property type="entry name" value="AKG_HExxH"/>
</dbReference>
<evidence type="ECO:0000256" key="1">
    <source>
        <dbReference type="SAM" id="MobiDB-lite"/>
    </source>
</evidence>
<evidence type="ECO:0000313" key="3">
    <source>
        <dbReference type="Proteomes" id="UP001596220"/>
    </source>
</evidence>
<keyword evidence="3" id="KW-1185">Reference proteome</keyword>
<organism evidence="2 3">
    <name type="scientific">Saccharothrix lopnurensis</name>
    <dbReference type="NCBI Taxonomy" id="1670621"/>
    <lineage>
        <taxon>Bacteria</taxon>
        <taxon>Bacillati</taxon>
        <taxon>Actinomycetota</taxon>
        <taxon>Actinomycetes</taxon>
        <taxon>Pseudonocardiales</taxon>
        <taxon>Pseudonocardiaceae</taxon>
        <taxon>Saccharothrix</taxon>
    </lineage>
</organism>
<sequence>MTDRDPGHVTLPPNHGTTPEQLDLLASGRFDADAAGLLRDVERTRRLLALRLVLRYVRDHPSATGPLRPVDEAWDLLAAAERVRPAAVAELLARPQVGVWSAHLLRRLRRKDSDTAPLWFHTGQLHALAAAAGLAAELRFSTTIPLWDGIVVLPGIGAARVTDSTGWDHAVLVSDTSGSTVKTGDDAARPLEWRRIRILRGKGGAAAPRVHLDDTGPYRGSAIPERPDPLPESSAARWGEVFADAWALLARDHPHWARELAAGLSVITPRPAAHRFRPHSGSVGDGYGAAVISEPHDATQLAVTMVHEHQHSKLTAIGHLTPLTATDAGATCYAPWRDDPRPVSGLYQGVHAFTAVAEFWARQRELSTGPDAELAHFEFALVRAQVTEALGALRGHPALTDVGRRFADRLARRLAALRDAEVPAGPLAAAEVAVQDHRTAWRAAHLHPMRAHVLECAHRWSRGAPAPGTTPHSPVVAGPTTDKLDSKAILTRVRLAGGAEFEAMRSNPRAEAREVDADLTGADFALVAGEHDRARASYAAELATGPGRPGTWSGYALALHALSPGPASRALLDHPHVVRAVRDELDRRDEAPDVERLAAWLGTAG</sequence>
<protein>
    <submittedName>
        <fullName evidence="2">HEXXH motif domain-containing protein</fullName>
    </submittedName>
</protein>
<name>A0ABW1P3U8_9PSEU</name>
<dbReference type="EMBL" id="JBHSQO010000009">
    <property type="protein sequence ID" value="MFC6089906.1"/>
    <property type="molecule type" value="Genomic_DNA"/>
</dbReference>
<dbReference type="Proteomes" id="UP001596220">
    <property type="component" value="Unassembled WGS sequence"/>
</dbReference>
<feature type="region of interest" description="Disordered" evidence="1">
    <location>
        <begin position="209"/>
        <end position="232"/>
    </location>
</feature>
<dbReference type="NCBIfam" id="TIGR04267">
    <property type="entry name" value="mod_HExxH"/>
    <property type="match status" value="1"/>
</dbReference>
<comment type="caution">
    <text evidence="2">The sequence shown here is derived from an EMBL/GenBank/DDBJ whole genome shotgun (WGS) entry which is preliminary data.</text>
</comment>
<accession>A0ABW1P3U8</accession>